<organism evidence="3 4">
    <name type="scientific">Neodiprion lecontei</name>
    <name type="common">Redheaded pine sawfly</name>
    <dbReference type="NCBI Taxonomy" id="441921"/>
    <lineage>
        <taxon>Eukaryota</taxon>
        <taxon>Metazoa</taxon>
        <taxon>Ecdysozoa</taxon>
        <taxon>Arthropoda</taxon>
        <taxon>Hexapoda</taxon>
        <taxon>Insecta</taxon>
        <taxon>Pterygota</taxon>
        <taxon>Neoptera</taxon>
        <taxon>Endopterygota</taxon>
        <taxon>Hymenoptera</taxon>
        <taxon>Tenthredinoidea</taxon>
        <taxon>Diprionidae</taxon>
        <taxon>Diprioninae</taxon>
        <taxon>Neodiprion</taxon>
    </lineage>
</organism>
<evidence type="ECO:0000259" key="2">
    <source>
        <dbReference type="Pfam" id="PF24181"/>
    </source>
</evidence>
<dbReference type="InterPro" id="IPR057566">
    <property type="entry name" value="TPR_TTI1_N"/>
</dbReference>
<protein>
    <submittedName>
        <fullName evidence="4">TELO2-interacting protein 1 homolog isoform X1</fullName>
    </submittedName>
</protein>
<name>A0ABM3FD04_NEOLC</name>
<dbReference type="RefSeq" id="XP_046585899.1">
    <property type="nucleotide sequence ID" value="XM_046729943.1"/>
</dbReference>
<sequence length="1050" mass="119309">MERFKIFEGFTKLTPLCDSLRKNPNIIDTDQLRDHVQQISPAIIQDLQEHILLPLVTNLLKDDVSKEIKLHLVNCLRAVLLKTRMAKVDVVTRLFTTLIYQIFDKEQKTMVIQYHEELKESVLLCISDLICRSCTDVIEAFYVRKNIGKFSQAIYCCVSIAKTERLQSLRLAAIETIITLSLVHNNSDTIDAVLRAQAANLIMLLSPGIITGLQETAQGSEIQGHKIPMMALRALNRILCLIMEDLPESDTVTQLISLSTCDTKPSTDPLGLSSRTKDGMMKFMETASRTQQWLDAASAKLNICIQALAGLVKHSHSKVRMELAEFAGALLLNCPRNMKPNHKELTKILITLSEDDTDEVRTAAITALDKIRTKYAEGSNTARPILEELEESFYTLLTKLPRIMRTGDHSEQMSCLNQLGGYIKILGTEQLPQIMSSVAHLQRLLLALVYTIELDCGDVSLLEDVAIKDFDNIVHHHGFDSWRHFKFLRDSIAETKVITVCRLLGENGDMKILVDTILDMMSNMTQYRKELTLLLNWIIGVPVTNSTDLSEYQSVVQYYVTESTWNLPLCISSDVTLREAQSNVAQSCLLLEGLGIIARTLKEEFQRFLLHTLYLVIEKAGSRQTLISIAGFHTLSSFAEAMQYAAIGTLLQANVDYLSYHIMLKLRRVERNSGVLDVVGVVVKQCTMDVLPPLEKIVQDVLSQSNSNFQERNTYSFLKVFHTFVTCVRRLLGSNPDETIYNANTTVLTDKAETVIKILLEYSEAKTVSNQLEGDEIEDEISDLKEEENHDLQDYNNYEDEEKRVIPLHIKMTVAIMNRCIHFLPSKDVAVKLLTIETLQEGLIILSDWENELLPIVHQLWHPLVHRFRDSSPIIINRAWGLLCTLAKVSKDFIRSRTLKEVLPALADFLTKTAKESYKKDSGSVYKYTQIFKLQRELLSQLGDIVDCLKIHERELWNVLEAAKPYLSKYQHRDLQVKCVELYKKIADYNEDIVWIKCLSIISSPNKSASTTEPTCSSGIEKVANFNIQNEYQVNIETIVTYIQDKTFNM</sequence>
<dbReference type="Proteomes" id="UP000829291">
    <property type="component" value="Chromosome 1"/>
</dbReference>
<reference evidence="4" key="1">
    <citation type="submission" date="2025-08" db="UniProtKB">
        <authorList>
            <consortium name="RefSeq"/>
        </authorList>
    </citation>
    <scope>IDENTIFICATION</scope>
    <source>
        <tissue evidence="4">Thorax and Abdomen</tissue>
    </source>
</reference>
<dbReference type="InterPro" id="IPR011989">
    <property type="entry name" value="ARM-like"/>
</dbReference>
<dbReference type="PANTHER" id="PTHR18460">
    <property type="entry name" value="TEL2 INTERACTING PROTEIN 1 TTI1 FAMILY MEMBER"/>
    <property type="match status" value="1"/>
</dbReference>
<evidence type="ECO:0000313" key="4">
    <source>
        <dbReference type="RefSeq" id="XP_046585899.1"/>
    </source>
</evidence>
<dbReference type="Pfam" id="PF24181">
    <property type="entry name" value="TPR_TTI1_C"/>
    <property type="match status" value="1"/>
</dbReference>
<gene>
    <name evidence="4" type="primary">LOC107222066</name>
</gene>
<dbReference type="InterPro" id="IPR049362">
    <property type="entry name" value="TTI1_rpt"/>
</dbReference>
<accession>A0ABM3FD04</accession>
<dbReference type="InterPro" id="IPR057567">
    <property type="entry name" value="TPR_TTI1_C"/>
</dbReference>
<keyword evidence="3" id="KW-1185">Reference proteome</keyword>
<dbReference type="InterPro" id="IPR016024">
    <property type="entry name" value="ARM-type_fold"/>
</dbReference>
<feature type="domain" description="TTI1 C-terminal TPR" evidence="2">
    <location>
        <begin position="720"/>
        <end position="995"/>
    </location>
</feature>
<evidence type="ECO:0000313" key="3">
    <source>
        <dbReference type="Proteomes" id="UP000829291"/>
    </source>
</evidence>
<dbReference type="Pfam" id="PF24173">
    <property type="entry name" value="TPR_TTI1_N"/>
    <property type="match status" value="1"/>
</dbReference>
<dbReference type="Pfam" id="PF21547">
    <property type="entry name" value="TTI1"/>
    <property type="match status" value="1"/>
</dbReference>
<dbReference type="Pfam" id="PF24176">
    <property type="entry name" value="TPR_TTI1_2nd"/>
    <property type="match status" value="1"/>
</dbReference>
<dbReference type="Gene3D" id="1.25.10.10">
    <property type="entry name" value="Leucine-rich Repeat Variant"/>
    <property type="match status" value="2"/>
</dbReference>
<dbReference type="InterPro" id="IPR052587">
    <property type="entry name" value="TELO2-interacting_protein_1"/>
</dbReference>
<proteinExistence type="predicted"/>
<feature type="domain" description="TTI1 N-terminal TPR" evidence="1">
    <location>
        <begin position="10"/>
        <end position="356"/>
    </location>
</feature>
<dbReference type="SUPFAM" id="SSF48371">
    <property type="entry name" value="ARM repeat"/>
    <property type="match status" value="1"/>
</dbReference>
<dbReference type="PANTHER" id="PTHR18460:SF3">
    <property type="entry name" value="TELO2-INTERACTING PROTEIN 1 HOMOLOG"/>
    <property type="match status" value="1"/>
</dbReference>
<dbReference type="GeneID" id="107222066"/>
<evidence type="ECO:0000259" key="1">
    <source>
        <dbReference type="Pfam" id="PF24173"/>
    </source>
</evidence>